<dbReference type="RefSeq" id="WP_183087428.1">
    <property type="nucleotide sequence ID" value="NZ_JACJUD010000001.1"/>
</dbReference>
<feature type="transmembrane region" description="Helical" evidence="1">
    <location>
        <begin position="12"/>
        <end position="35"/>
    </location>
</feature>
<organism evidence="2 3">
    <name type="scientific">Aquipseudomonas ullengensis</name>
    <dbReference type="NCBI Taxonomy" id="2759166"/>
    <lineage>
        <taxon>Bacteria</taxon>
        <taxon>Pseudomonadati</taxon>
        <taxon>Pseudomonadota</taxon>
        <taxon>Gammaproteobacteria</taxon>
        <taxon>Pseudomonadales</taxon>
        <taxon>Pseudomonadaceae</taxon>
        <taxon>Aquipseudomonas</taxon>
    </lineage>
</organism>
<protein>
    <submittedName>
        <fullName evidence="2">Uncharacterized protein</fullName>
    </submittedName>
</protein>
<dbReference type="Proteomes" id="UP000542720">
    <property type="component" value="Unassembled WGS sequence"/>
</dbReference>
<proteinExistence type="predicted"/>
<name>A0A7W4LIM6_9GAMM</name>
<reference evidence="2 3" key="1">
    <citation type="submission" date="2020-08" db="EMBL/GenBank/DDBJ databases">
        <authorList>
            <person name="Kim C.M."/>
        </authorList>
    </citation>
    <scope>NUCLEOTIDE SEQUENCE [LARGE SCALE GENOMIC DNA]</scope>
    <source>
        <strain evidence="2 3">UL070</strain>
    </source>
</reference>
<gene>
    <name evidence="2" type="ORF">H3H51_02470</name>
</gene>
<keyword evidence="1" id="KW-1133">Transmembrane helix</keyword>
<dbReference type="AlphaFoldDB" id="A0A7W4LIM6"/>
<keyword evidence="1" id="KW-0812">Transmembrane</keyword>
<dbReference type="EMBL" id="JACJUD010000001">
    <property type="protein sequence ID" value="MBB2493865.1"/>
    <property type="molecule type" value="Genomic_DNA"/>
</dbReference>
<keyword evidence="1" id="KW-0472">Membrane</keyword>
<keyword evidence="3" id="KW-1185">Reference proteome</keyword>
<accession>A0A7W4LIM6</accession>
<evidence type="ECO:0000313" key="3">
    <source>
        <dbReference type="Proteomes" id="UP000542720"/>
    </source>
</evidence>
<comment type="caution">
    <text evidence="2">The sequence shown here is derived from an EMBL/GenBank/DDBJ whole genome shotgun (WGS) entry which is preliminary data.</text>
</comment>
<evidence type="ECO:0000313" key="2">
    <source>
        <dbReference type="EMBL" id="MBB2493865.1"/>
    </source>
</evidence>
<feature type="transmembrane region" description="Helical" evidence="1">
    <location>
        <begin position="110"/>
        <end position="131"/>
    </location>
</feature>
<evidence type="ECO:0000256" key="1">
    <source>
        <dbReference type="SAM" id="Phobius"/>
    </source>
</evidence>
<sequence length="137" mass="16004">MNIIYFNGWQRLWVVSILGWAIVVIILCINTWPVVQPATLPMPSYNEKIREFEDEQALRNIMGDKDPAPALNREHYESMRKQNIAQRQQELQAAYESLAGRIIKHVVLGIAFWVLGSVLIYIFGWLVAWVIRGFRYQ</sequence>